<keyword evidence="9" id="KW-1208">Phospholipid metabolism</keyword>
<evidence type="ECO:0000256" key="6">
    <source>
        <dbReference type="ARBA" id="ARBA00023098"/>
    </source>
</evidence>
<proteinExistence type="predicted"/>
<evidence type="ECO:0000256" key="8">
    <source>
        <dbReference type="ARBA" id="ARBA00023209"/>
    </source>
</evidence>
<dbReference type="InParanoid" id="A0A1C7N1K5"/>
<dbReference type="EMBL" id="LUGH01000745">
    <property type="protein sequence ID" value="OBZ82980.1"/>
    <property type="molecule type" value="Genomic_DNA"/>
</dbReference>
<dbReference type="GO" id="GO:0016020">
    <property type="term" value="C:membrane"/>
    <property type="evidence" value="ECO:0007669"/>
    <property type="project" value="UniProtKB-SubCell"/>
</dbReference>
<dbReference type="GO" id="GO:0032049">
    <property type="term" value="P:cardiolipin biosynthetic process"/>
    <property type="evidence" value="ECO:0007669"/>
    <property type="project" value="TreeGrafter"/>
</dbReference>
<keyword evidence="5" id="KW-1133">Transmembrane helix</keyword>
<reference evidence="10 11" key="1">
    <citation type="submission" date="2016-03" db="EMBL/GenBank/DDBJ databases">
        <title>Choanephora cucurbitarum.</title>
        <authorList>
            <person name="Min B."/>
            <person name="Park H."/>
            <person name="Park J.-H."/>
            <person name="Shin H.-D."/>
            <person name="Choi I.-G."/>
        </authorList>
    </citation>
    <scope>NUCLEOTIDE SEQUENCE [LARGE SCALE GENOMIC DNA]</scope>
    <source>
        <strain evidence="10 11">KUS-F28377</strain>
    </source>
</reference>
<dbReference type="Pfam" id="PF01066">
    <property type="entry name" value="CDP-OH_P_transf"/>
    <property type="match status" value="1"/>
</dbReference>
<dbReference type="InterPro" id="IPR043130">
    <property type="entry name" value="CDP-OH_PTrfase_TM_dom"/>
</dbReference>
<evidence type="ECO:0000313" key="10">
    <source>
        <dbReference type="EMBL" id="OBZ82980.1"/>
    </source>
</evidence>
<comment type="subcellular location">
    <subcellularLocation>
        <location evidence="1">Membrane</location>
        <topology evidence="1">Multi-pass membrane protein</topology>
    </subcellularLocation>
</comment>
<dbReference type="GO" id="GO:0005739">
    <property type="term" value="C:mitochondrion"/>
    <property type="evidence" value="ECO:0007669"/>
    <property type="project" value="TreeGrafter"/>
</dbReference>
<keyword evidence="11" id="KW-1185">Reference proteome</keyword>
<evidence type="ECO:0000256" key="4">
    <source>
        <dbReference type="ARBA" id="ARBA00022692"/>
    </source>
</evidence>
<dbReference type="GO" id="GO:0043337">
    <property type="term" value="F:cardiolipin synthase (CMP-forming)"/>
    <property type="evidence" value="ECO:0007669"/>
    <property type="project" value="TreeGrafter"/>
</dbReference>
<dbReference type="STRING" id="101091.A0A1C7N1K5"/>
<keyword evidence="6" id="KW-0443">Lipid metabolism</keyword>
<comment type="caution">
    <text evidence="10">The sequence shown here is derived from an EMBL/GenBank/DDBJ whole genome shotgun (WGS) entry which is preliminary data.</text>
</comment>
<dbReference type="PANTHER" id="PTHR14269">
    <property type="entry name" value="CDP-DIACYLGLYCEROL--GLYCEROL-3-PHOSPHATE 3-PHOSPHATIDYLTRANSFERASE-RELATED"/>
    <property type="match status" value="1"/>
</dbReference>
<dbReference type="InterPro" id="IPR050324">
    <property type="entry name" value="CDP-alcohol_PTase-I"/>
</dbReference>
<gene>
    <name evidence="10" type="primary">Crls1</name>
    <name evidence="10" type="ORF">A0J61_08967</name>
</gene>
<dbReference type="AlphaFoldDB" id="A0A1C7N1K5"/>
<name>A0A1C7N1K5_9FUNG</name>
<evidence type="ECO:0000256" key="9">
    <source>
        <dbReference type="ARBA" id="ARBA00023264"/>
    </source>
</evidence>
<accession>A0A1C7N1K5</accession>
<protein>
    <submittedName>
        <fullName evidence="10">Cardiolipin synthase (CMP-forming)</fullName>
    </submittedName>
</protein>
<dbReference type="Proteomes" id="UP000093000">
    <property type="component" value="Unassembled WGS sequence"/>
</dbReference>
<organism evidence="10 11">
    <name type="scientific">Choanephora cucurbitarum</name>
    <dbReference type="NCBI Taxonomy" id="101091"/>
    <lineage>
        <taxon>Eukaryota</taxon>
        <taxon>Fungi</taxon>
        <taxon>Fungi incertae sedis</taxon>
        <taxon>Mucoromycota</taxon>
        <taxon>Mucoromycotina</taxon>
        <taxon>Mucoromycetes</taxon>
        <taxon>Mucorales</taxon>
        <taxon>Mucorineae</taxon>
        <taxon>Choanephoraceae</taxon>
        <taxon>Choanephoroideae</taxon>
        <taxon>Choanephora</taxon>
    </lineage>
</organism>
<dbReference type="Gene3D" id="1.20.120.1760">
    <property type="match status" value="1"/>
</dbReference>
<keyword evidence="8" id="KW-0594">Phospholipid biosynthesis</keyword>
<evidence type="ECO:0000256" key="2">
    <source>
        <dbReference type="ARBA" id="ARBA00022516"/>
    </source>
</evidence>
<keyword evidence="2" id="KW-0444">Lipid biosynthesis</keyword>
<keyword evidence="3" id="KW-0808">Transferase</keyword>
<dbReference type="OrthoDB" id="10020554at2759"/>
<dbReference type="PANTHER" id="PTHR14269:SF60">
    <property type="entry name" value="CARDIOLIPIN SYNTHASE (CMP-FORMING)"/>
    <property type="match status" value="1"/>
</dbReference>
<evidence type="ECO:0000256" key="1">
    <source>
        <dbReference type="ARBA" id="ARBA00004141"/>
    </source>
</evidence>
<sequence length="141" mass="15168">MKTLLGTIIDPLADKVLMTVMTVTLAMEGVIPVPLATIILGRDAGLILSAFYYRYISLPEPKTIARYFDGSIPSAEVKPTQISKINTALQIVLMGLSLTTMSMGVPSAEAMTALQWTVGGTTVWSGASYLFSKNAVRILKQ</sequence>
<dbReference type="InterPro" id="IPR000462">
    <property type="entry name" value="CDP-OH_P_trans"/>
</dbReference>
<evidence type="ECO:0000256" key="5">
    <source>
        <dbReference type="ARBA" id="ARBA00022989"/>
    </source>
</evidence>
<evidence type="ECO:0000313" key="11">
    <source>
        <dbReference type="Proteomes" id="UP000093000"/>
    </source>
</evidence>
<evidence type="ECO:0000256" key="7">
    <source>
        <dbReference type="ARBA" id="ARBA00023136"/>
    </source>
</evidence>
<keyword evidence="7" id="KW-0472">Membrane</keyword>
<evidence type="ECO:0000256" key="3">
    <source>
        <dbReference type="ARBA" id="ARBA00022679"/>
    </source>
</evidence>
<keyword evidence="4" id="KW-0812">Transmembrane</keyword>